<evidence type="ECO:0000313" key="4">
    <source>
        <dbReference type="EMBL" id="PFH59059.1"/>
    </source>
</evidence>
<evidence type="ECO:0008006" key="6">
    <source>
        <dbReference type="Google" id="ProtNLM"/>
    </source>
</evidence>
<accession>A0A2A9PCB2</accession>
<dbReference type="SUPFAM" id="SSF49899">
    <property type="entry name" value="Concanavalin A-like lectins/glucanases"/>
    <property type="match status" value="1"/>
</dbReference>
<protein>
    <recommendedName>
        <fullName evidence="6">GH16 domain-containing protein</fullName>
    </recommendedName>
</protein>
<dbReference type="STRING" id="268505.A0A2A9PCB2"/>
<gene>
    <name evidence="4" type="ORF">XA68_12877</name>
</gene>
<feature type="domain" description="GH16" evidence="3">
    <location>
        <begin position="7"/>
        <end position="269"/>
    </location>
</feature>
<dbReference type="Pfam" id="PF26113">
    <property type="entry name" value="GH16_XgeA"/>
    <property type="match status" value="1"/>
</dbReference>
<evidence type="ECO:0000259" key="3">
    <source>
        <dbReference type="PROSITE" id="PS51762"/>
    </source>
</evidence>
<evidence type="ECO:0000256" key="1">
    <source>
        <dbReference type="SAM" id="MobiDB-lite"/>
    </source>
</evidence>
<dbReference type="PROSITE" id="PS51212">
    <property type="entry name" value="WSC"/>
    <property type="match status" value="1"/>
</dbReference>
<organism evidence="4 5">
    <name type="scientific">Ophiocordyceps unilateralis</name>
    <name type="common">Zombie-ant fungus</name>
    <name type="synonym">Torrubia unilateralis</name>
    <dbReference type="NCBI Taxonomy" id="268505"/>
    <lineage>
        <taxon>Eukaryota</taxon>
        <taxon>Fungi</taxon>
        <taxon>Dikarya</taxon>
        <taxon>Ascomycota</taxon>
        <taxon>Pezizomycotina</taxon>
        <taxon>Sordariomycetes</taxon>
        <taxon>Hypocreomycetidae</taxon>
        <taxon>Hypocreales</taxon>
        <taxon>Ophiocordycipitaceae</taxon>
        <taxon>Ophiocordyceps</taxon>
    </lineage>
</organism>
<reference evidence="4 5" key="1">
    <citation type="journal article" date="2015" name="BMC Genomics">
        <title>Gene expression during zombie ant biting behavior reflects the complexity underlying fungal parasitic behavioral manipulation.</title>
        <authorList>
            <person name="de Bekker C."/>
            <person name="Ohm R.A."/>
            <person name="Loreto R.G."/>
            <person name="Sebastian A."/>
            <person name="Albert I."/>
            <person name="Merrow M."/>
            <person name="Brachmann A."/>
            <person name="Hughes D.P."/>
        </authorList>
    </citation>
    <scope>NUCLEOTIDE SEQUENCE [LARGE SCALE GENOMIC DNA]</scope>
    <source>
        <strain evidence="4 5">SC16a</strain>
    </source>
</reference>
<feature type="domain" description="WSC" evidence="2">
    <location>
        <begin position="363"/>
        <end position="455"/>
    </location>
</feature>
<reference evidence="4 5" key="2">
    <citation type="journal article" date="2017" name="Sci. Rep.">
        <title>Ant-infecting Ophiocordyceps genomes reveal a high diversity of potential behavioral manipulation genes and a possible major role for enterotoxins.</title>
        <authorList>
            <person name="de Bekker C."/>
            <person name="Ohm R.A."/>
            <person name="Evans H.C."/>
            <person name="Brachmann A."/>
            <person name="Hughes D.P."/>
        </authorList>
    </citation>
    <scope>NUCLEOTIDE SEQUENCE [LARGE SCALE GENOMIC DNA]</scope>
    <source>
        <strain evidence="4 5">SC16a</strain>
    </source>
</reference>
<dbReference type="PANTHER" id="PTHR10963">
    <property type="entry name" value="GLYCOSYL HYDROLASE-RELATED"/>
    <property type="match status" value="1"/>
</dbReference>
<comment type="caution">
    <text evidence="4">The sequence shown here is derived from an EMBL/GenBank/DDBJ whole genome shotgun (WGS) entry which is preliminary data.</text>
</comment>
<dbReference type="Pfam" id="PF01822">
    <property type="entry name" value="WSC"/>
    <property type="match status" value="1"/>
</dbReference>
<dbReference type="InterPro" id="IPR050546">
    <property type="entry name" value="Glycosyl_Hydrlase_16"/>
</dbReference>
<dbReference type="Gene3D" id="2.60.120.200">
    <property type="match status" value="1"/>
</dbReference>
<dbReference type="OrthoDB" id="192832at2759"/>
<dbReference type="InterPro" id="IPR013320">
    <property type="entry name" value="ConA-like_dom_sf"/>
</dbReference>
<dbReference type="AlphaFoldDB" id="A0A2A9PCB2"/>
<dbReference type="CDD" id="cd02181">
    <property type="entry name" value="GH16_fungal_Lam16A_glucanase"/>
    <property type="match status" value="1"/>
</dbReference>
<evidence type="ECO:0000259" key="2">
    <source>
        <dbReference type="PROSITE" id="PS51212"/>
    </source>
</evidence>
<dbReference type="GO" id="GO:0004553">
    <property type="term" value="F:hydrolase activity, hydrolyzing O-glycosyl compounds"/>
    <property type="evidence" value="ECO:0007669"/>
    <property type="project" value="InterPro"/>
</dbReference>
<evidence type="ECO:0000313" key="5">
    <source>
        <dbReference type="Proteomes" id="UP000037136"/>
    </source>
</evidence>
<feature type="region of interest" description="Disordered" evidence="1">
    <location>
        <begin position="570"/>
        <end position="641"/>
    </location>
</feature>
<name>A0A2A9PCB2_OPHUN</name>
<dbReference type="InterPro" id="IPR002889">
    <property type="entry name" value="WSC_carb-bd"/>
</dbReference>
<sequence length="801" mass="85899">MAYSLTASFAGQSLLNGFDWFDGVDPSHGSVAYQSRANAEAKGLFSVDENTGVVRLKVDHQHQYRPHEGRPSIRLESKETYNHGLFISDFLHMPPSQCGLWPAFWAYGSSWPRGGEVDIIEGVNTVHRNAVTAHTTDGCTLDATPKGPDDVYSGIKSGTSCASGAQNIGCGFSSPANVTTTYGDGFNAVNGGVYAMQWDSEHIKVWHFPRGEIPGDIEAKHPDPKSWKAPMAVFGGSRCNVDSFFRNMKLVININFCGDWGNAVWGKTDQCNAFAPTCSEYVARSPQAFANAYWDVRYIDTYRLSDGRVTAAPYSDTTVNMPTITSEPVTSVDGGALDSTMMSSFIGNMSAMEVTANPSTIGRYAYLGCFGSLNGFKTFRQVKESEQMTLEMCVELCDGQTFAGTVDAQCLCADSLDAETRAATPQEAAVCDHTCPGDEDEFCGGLRRGMPGAGGETMKFSSMPIWNASSTRSARVPLRRDKQRRSLSGNVLISLYAAVAGPIPPPLPAPPKGSGLSETMLISETAYRDVHPLTSTAALRAGLRAPPKAEVTKLPSTKLNMMSGNKADNGHRPAISWSNSADADSGPERGGEGETAMMQLRPPPGPGFVHEGSSATETLPPVGGPLPVPGRKGSENSEAPRGSVLVKYLEPESPETGEYSACNPPEEVAGGLRDGRRPYSGPIQSDVAEDLEDGRRPYSGQSPTKAAQGFEHGRRPYRGSSPPKAAERFKYGQDPYSGPSPLSVPANVEAWERAYGSETPVQPTKPNSELPVELVMTAGSWVRPRPALILTVTALVAALMW</sequence>
<dbReference type="PANTHER" id="PTHR10963:SF24">
    <property type="entry name" value="GLYCOSIDASE C21B10.07-RELATED"/>
    <property type="match status" value="1"/>
</dbReference>
<dbReference type="InterPro" id="IPR000757">
    <property type="entry name" value="Beta-glucanase-like"/>
</dbReference>
<dbReference type="GO" id="GO:0009251">
    <property type="term" value="P:glucan catabolic process"/>
    <property type="evidence" value="ECO:0007669"/>
    <property type="project" value="TreeGrafter"/>
</dbReference>
<proteinExistence type="predicted"/>
<keyword evidence="5" id="KW-1185">Reference proteome</keyword>
<feature type="region of interest" description="Disordered" evidence="1">
    <location>
        <begin position="654"/>
        <end position="740"/>
    </location>
</feature>
<dbReference type="PROSITE" id="PS51762">
    <property type="entry name" value="GH16_2"/>
    <property type="match status" value="1"/>
</dbReference>
<dbReference type="SMART" id="SM00321">
    <property type="entry name" value="WSC"/>
    <property type="match status" value="1"/>
</dbReference>
<dbReference type="Proteomes" id="UP000037136">
    <property type="component" value="Unassembled WGS sequence"/>
</dbReference>
<dbReference type="EMBL" id="LAZP02000230">
    <property type="protein sequence ID" value="PFH59059.1"/>
    <property type="molecule type" value="Genomic_DNA"/>
</dbReference>